<accession>A0A6M1S4Z0</accession>
<dbReference type="RefSeq" id="WP_163901776.1">
    <property type="nucleotide sequence ID" value="NZ_CP048427.1"/>
</dbReference>
<protein>
    <submittedName>
        <fullName evidence="1">Uncharacterized protein</fullName>
    </submittedName>
</protein>
<dbReference type="Proteomes" id="UP000477849">
    <property type="component" value="Unassembled WGS sequence"/>
</dbReference>
<keyword evidence="2" id="KW-1185">Reference proteome</keyword>
<evidence type="ECO:0000313" key="2">
    <source>
        <dbReference type="Proteomes" id="UP000477849"/>
    </source>
</evidence>
<reference evidence="1 2" key="1">
    <citation type="submission" date="2020-02" db="EMBL/GenBank/DDBJ databases">
        <title>Genome sequence of the type strain CCBAU10050 of Rhizobium daejeonense.</title>
        <authorList>
            <person name="Gao J."/>
            <person name="Sun J."/>
        </authorList>
    </citation>
    <scope>NUCLEOTIDE SEQUENCE [LARGE SCALE GENOMIC DNA]</scope>
    <source>
        <strain evidence="1 2">CCBAU10050</strain>
    </source>
</reference>
<proteinExistence type="predicted"/>
<dbReference type="AlphaFoldDB" id="A0A6M1S4Z0"/>
<dbReference type="SUPFAM" id="SSF52540">
    <property type="entry name" value="P-loop containing nucleoside triphosphate hydrolases"/>
    <property type="match status" value="1"/>
</dbReference>
<dbReference type="InterPro" id="IPR027417">
    <property type="entry name" value="P-loop_NTPase"/>
</dbReference>
<sequence length="825" mass="94284">MSRELDNFIDLDRTFRDLSISDDEGDEAKMVRLWGLETPTRWVDLLTEPRVILLAEAGSGKTEEIRHVCRRQRRRGKPAFFLRIEHVVEDFETSFEEGSIEELEAWIASGEPGWLFLDSVDEARLRDPKDFERAIRKIGKKIERILQHAHIVITGRTEAWRPTTDLLLCRNNLRWDASAAARGDEAESQSEIAIAPKRTIKEVDKKGPFRIVTLEDLHGSQVDTFAQAKGVTDLKAFKKAVDRAEAWSFTTRPLDLAETVEFWNDHLRIGSRFDLMTSSIAKRLQERDQDRADARPISTDRIREGARLVAAAATLCQESAIRIPDGNQKAKGLPIKEVLTDWNDQDCTALLSRPIFDPGIYGTVRFHHRSVREYLTAEWLHSLLVDEGSRAKIEGLFFRKQYGIEVIVPTMRPILPWLAVLDRRTLDKVVDLAPEILFEGGDPSKLPLETRRRILRQTCEQLAQPAHGRSVMDYEAVQRFANSDLADDIRTLLDQYFGDDDITWFLLRMVFQGGIEALADRAKHFALTSRAKYTRIAAIRAVLTVGTPADAAEVRDSFVAEGPSLSREWLGELLAELPHTLEAITWLIEALECSALQDPHQVDPLKDPLSHYVNELPLALLGPLMEGLVVLLRREPIVERRHCEISQKYGWLASTAARVAMRQIEARDPAALLSPTLTALWLLPIASGYGRHDFEEIRKELPILVKGWPDLNYAVFWQSVAQERAWREREKDERLVDYWHVSIFGSYWGFDQTSFDIIAYDVANRTLPDDRLVALTLAFRLFVVGGRPRKWRERLKRLAAKEDALRSKLETLLHPPAGELAKYRK</sequence>
<dbReference type="Gene3D" id="3.40.50.300">
    <property type="entry name" value="P-loop containing nucleotide triphosphate hydrolases"/>
    <property type="match status" value="1"/>
</dbReference>
<dbReference type="EMBL" id="JAAKZH010000009">
    <property type="protein sequence ID" value="NGO66125.1"/>
    <property type="molecule type" value="Genomic_DNA"/>
</dbReference>
<name>A0A6M1S4Z0_9HYPH</name>
<organism evidence="1 2">
    <name type="scientific">Rhizobium daejeonense</name>
    <dbReference type="NCBI Taxonomy" id="240521"/>
    <lineage>
        <taxon>Bacteria</taxon>
        <taxon>Pseudomonadati</taxon>
        <taxon>Pseudomonadota</taxon>
        <taxon>Alphaproteobacteria</taxon>
        <taxon>Hyphomicrobiales</taxon>
        <taxon>Rhizobiaceae</taxon>
        <taxon>Rhizobium/Agrobacterium group</taxon>
        <taxon>Rhizobium</taxon>
    </lineage>
</organism>
<gene>
    <name evidence="1" type="ORF">G6N76_20915</name>
</gene>
<comment type="caution">
    <text evidence="1">The sequence shown here is derived from an EMBL/GenBank/DDBJ whole genome shotgun (WGS) entry which is preliminary data.</text>
</comment>
<evidence type="ECO:0000313" key="1">
    <source>
        <dbReference type="EMBL" id="NGO66125.1"/>
    </source>
</evidence>